<proteinExistence type="predicted"/>
<dbReference type="InterPro" id="IPR006626">
    <property type="entry name" value="PbH1"/>
</dbReference>
<name>A0ABV9LSB4_9ALTE</name>
<dbReference type="Pfam" id="PF13229">
    <property type="entry name" value="Beta_helix"/>
    <property type="match status" value="1"/>
</dbReference>
<gene>
    <name evidence="3" type="ORF">ACFO4O_01490</name>
</gene>
<dbReference type="SUPFAM" id="SSF51445">
    <property type="entry name" value="(Trans)glycosidases"/>
    <property type="match status" value="1"/>
</dbReference>
<dbReference type="EMBL" id="JBHSGU010000002">
    <property type="protein sequence ID" value="MFC4698833.1"/>
    <property type="molecule type" value="Genomic_DNA"/>
</dbReference>
<dbReference type="Gene3D" id="2.160.20.10">
    <property type="entry name" value="Single-stranded right-handed beta-helix, Pectin lyase-like"/>
    <property type="match status" value="1"/>
</dbReference>
<dbReference type="InterPro" id="IPR011050">
    <property type="entry name" value="Pectin_lyase_fold/virulence"/>
</dbReference>
<dbReference type="InterPro" id="IPR017853">
    <property type="entry name" value="GH"/>
</dbReference>
<feature type="signal peptide" evidence="1">
    <location>
        <begin position="1"/>
        <end position="26"/>
    </location>
</feature>
<dbReference type="RefSeq" id="WP_382405512.1">
    <property type="nucleotide sequence ID" value="NZ_JBHSGU010000002.1"/>
</dbReference>
<dbReference type="SUPFAM" id="SSF51126">
    <property type="entry name" value="Pectin lyase-like"/>
    <property type="match status" value="1"/>
</dbReference>
<protein>
    <submittedName>
        <fullName evidence="3">Right-handed parallel beta-helix repeat-containing protein</fullName>
    </submittedName>
</protein>
<dbReference type="Proteomes" id="UP001595897">
    <property type="component" value="Unassembled WGS sequence"/>
</dbReference>
<feature type="domain" description="Right handed beta helix" evidence="2">
    <location>
        <begin position="841"/>
        <end position="947"/>
    </location>
</feature>
<organism evidence="3 4">
    <name type="scientific">Glaciecola siphonariae</name>
    <dbReference type="NCBI Taxonomy" id="521012"/>
    <lineage>
        <taxon>Bacteria</taxon>
        <taxon>Pseudomonadati</taxon>
        <taxon>Pseudomonadota</taxon>
        <taxon>Gammaproteobacteria</taxon>
        <taxon>Alteromonadales</taxon>
        <taxon>Alteromonadaceae</taxon>
        <taxon>Glaciecola</taxon>
    </lineage>
</organism>
<dbReference type="InterPro" id="IPR012334">
    <property type="entry name" value="Pectin_lyas_fold"/>
</dbReference>
<evidence type="ECO:0000313" key="3">
    <source>
        <dbReference type="EMBL" id="MFC4698833.1"/>
    </source>
</evidence>
<accession>A0ABV9LSB4</accession>
<evidence type="ECO:0000259" key="2">
    <source>
        <dbReference type="Pfam" id="PF13229"/>
    </source>
</evidence>
<feature type="chain" id="PRO_5045495920" evidence="1">
    <location>
        <begin position="27"/>
        <end position="1002"/>
    </location>
</feature>
<dbReference type="SMART" id="SM00710">
    <property type="entry name" value="PbH1"/>
    <property type="match status" value="6"/>
</dbReference>
<dbReference type="InterPro" id="IPR039448">
    <property type="entry name" value="Beta_helix"/>
</dbReference>
<evidence type="ECO:0000313" key="4">
    <source>
        <dbReference type="Proteomes" id="UP001595897"/>
    </source>
</evidence>
<dbReference type="InterPro" id="IPR008979">
    <property type="entry name" value="Galactose-bd-like_sf"/>
</dbReference>
<evidence type="ECO:0000256" key="1">
    <source>
        <dbReference type="SAM" id="SignalP"/>
    </source>
</evidence>
<reference evidence="4" key="1">
    <citation type="journal article" date="2019" name="Int. J. Syst. Evol. Microbiol.">
        <title>The Global Catalogue of Microorganisms (GCM) 10K type strain sequencing project: providing services to taxonomists for standard genome sequencing and annotation.</title>
        <authorList>
            <consortium name="The Broad Institute Genomics Platform"/>
            <consortium name="The Broad Institute Genome Sequencing Center for Infectious Disease"/>
            <person name="Wu L."/>
            <person name="Ma J."/>
        </authorList>
    </citation>
    <scope>NUCLEOTIDE SEQUENCE [LARGE SCALE GENOMIC DNA]</scope>
    <source>
        <strain evidence="4">KACC 12507</strain>
    </source>
</reference>
<sequence length="1002" mass="110642">MITLANIFKKSLMLLLLACVCMQVSASNRGPVVWDEELKQVYTDNNEAFVGVDFYIDIYDIAHMRANEAEYEGYLKKLISDNNANVVRIAPWVGYWEDITPDSYWYQAHLDDLTYAIDKAVQWADEANAYALISYGPTADYTRTNAFFDAIGAVYKDDAHVMFQVTSDPTVSFLRLKLDEVNAHLASIAPNTHRIFEPTKLWERRRGAQEFTQYGNISFPVRVETAPAVEDFIIDSQPKVDYVIKTTLPATTSNRWESVSGMSFAETVDASAFTQISFEIKAKYAQSYWVYLRDASNNDLGAYYNTYTGDEWNTVTLTSSDFGSIAAGSIASVQFFIGNDANYDSNSGNDFYFDNVVVSDAQRDYNVARGSVDEQGTGWTSVGYNQTSVSITREEADTPVIAGYAMKLELSVDNPQNRWDSVAGMVLENSFSISDFDNLSFDVRADVGQSFWVYLRDADGQDIGAHYNTYAPQEWTTVTLRPSDFTNASVNDVVSVQFFIGYDANYDSSSTNAFYFDNLVVNSTNGPQQGARGKTDANGTGWYDVGYGIIRSVVDRIEEGEVTPPPSEVAYNIAYARTGGTDYYVSPEGDDSNDGLSQATAVKTPQVGADKLGPGDRLIVMPGDYDTPGYGTMIDLSTSGTADNWISIEAYETGTANFKVRGQYGVVFRGASYVQVKGLNISGLADTLTPEEAEAKRLLNWYSEGLVGVGIGTEPLKIGEDYTYPHHVIIEDNHVYNMSAGGIAMKRADYMLIKNNLVHNNAYYNVWAPSGISVWESFNHDDNTETYRTVITGNTSYGNYNYFKFFASSNPDIANQFTDGNGIIIDALAIDQGYTSDGLDGIYSGRTLIENNITYNNGGKGINLYASDNIDVIHNVSYNNGTHPEIDGEIALGNVKNVRMYNNIIQVAAGEAAFIEYQSQNLDISHNIIVKDGAFVEKDNLNLTTNSIYEVPQFVDKLNFDFNVMPSSPAIDAGTDKLKSFVDITGGARPQGGAVDIGAYEY</sequence>
<dbReference type="Gene3D" id="2.60.120.260">
    <property type="entry name" value="Galactose-binding domain-like"/>
    <property type="match status" value="2"/>
</dbReference>
<comment type="caution">
    <text evidence="3">The sequence shown here is derived from an EMBL/GenBank/DDBJ whole genome shotgun (WGS) entry which is preliminary data.</text>
</comment>
<dbReference type="NCBIfam" id="NF041518">
    <property type="entry name" value="choice_anch_Q"/>
    <property type="match status" value="1"/>
</dbReference>
<dbReference type="SUPFAM" id="SSF49785">
    <property type="entry name" value="Galactose-binding domain-like"/>
    <property type="match status" value="2"/>
</dbReference>
<keyword evidence="4" id="KW-1185">Reference proteome</keyword>
<dbReference type="InterPro" id="IPR059226">
    <property type="entry name" value="Choice_anch_Q_dom"/>
</dbReference>
<keyword evidence="1" id="KW-0732">Signal</keyword>